<feature type="non-terminal residue" evidence="5">
    <location>
        <position position="1"/>
    </location>
</feature>
<dbReference type="Gene3D" id="2.60.40.420">
    <property type="entry name" value="Cupredoxins - blue copper proteins"/>
    <property type="match status" value="1"/>
</dbReference>
<evidence type="ECO:0000256" key="2">
    <source>
        <dbReference type="ARBA" id="ARBA00023002"/>
    </source>
</evidence>
<protein>
    <recommendedName>
        <fullName evidence="4">Plastocyanin-like domain-containing protein</fullName>
    </recommendedName>
</protein>
<dbReference type="eggNOG" id="KOG1263">
    <property type="taxonomic scope" value="Eukaryota"/>
</dbReference>
<keyword evidence="6" id="KW-1185">Reference proteome</keyword>
<dbReference type="PANTHER" id="PTHR11709">
    <property type="entry name" value="MULTI-COPPER OXIDASE"/>
    <property type="match status" value="1"/>
</dbReference>
<dbReference type="OMA" id="GENCECV"/>
<evidence type="ECO:0000259" key="4">
    <source>
        <dbReference type="Pfam" id="PF07731"/>
    </source>
</evidence>
<reference evidence="5 6" key="1">
    <citation type="journal article" date="2011" name="Science">
        <title>The ecoresponsive genome of Daphnia pulex.</title>
        <authorList>
            <person name="Colbourne J.K."/>
            <person name="Pfrender M.E."/>
            <person name="Gilbert D."/>
            <person name="Thomas W.K."/>
            <person name="Tucker A."/>
            <person name="Oakley T.H."/>
            <person name="Tokishita S."/>
            <person name="Aerts A."/>
            <person name="Arnold G.J."/>
            <person name="Basu M.K."/>
            <person name="Bauer D.J."/>
            <person name="Caceres C.E."/>
            <person name="Carmel L."/>
            <person name="Casola C."/>
            <person name="Choi J.H."/>
            <person name="Detter J.C."/>
            <person name="Dong Q."/>
            <person name="Dusheyko S."/>
            <person name="Eads B.D."/>
            <person name="Frohlich T."/>
            <person name="Geiler-Samerotte K.A."/>
            <person name="Gerlach D."/>
            <person name="Hatcher P."/>
            <person name="Jogdeo S."/>
            <person name="Krijgsveld J."/>
            <person name="Kriventseva E.V."/>
            <person name="Kultz D."/>
            <person name="Laforsch C."/>
            <person name="Lindquist E."/>
            <person name="Lopez J."/>
            <person name="Manak J.R."/>
            <person name="Muller J."/>
            <person name="Pangilinan J."/>
            <person name="Patwardhan R.P."/>
            <person name="Pitluck S."/>
            <person name="Pritham E.J."/>
            <person name="Rechtsteiner A."/>
            <person name="Rho M."/>
            <person name="Rogozin I.B."/>
            <person name="Sakarya O."/>
            <person name="Salamov A."/>
            <person name="Schaack S."/>
            <person name="Shapiro H."/>
            <person name="Shiga Y."/>
            <person name="Skalitzky C."/>
            <person name="Smith Z."/>
            <person name="Souvorov A."/>
            <person name="Sung W."/>
            <person name="Tang Z."/>
            <person name="Tsuchiya D."/>
            <person name="Tu H."/>
            <person name="Vos H."/>
            <person name="Wang M."/>
            <person name="Wolf Y.I."/>
            <person name="Yamagata H."/>
            <person name="Yamada T."/>
            <person name="Ye Y."/>
            <person name="Shaw J.R."/>
            <person name="Andrews J."/>
            <person name="Crease T.J."/>
            <person name="Tang H."/>
            <person name="Lucas S.M."/>
            <person name="Robertson H.M."/>
            <person name="Bork P."/>
            <person name="Koonin E.V."/>
            <person name="Zdobnov E.M."/>
            <person name="Grigoriev I.V."/>
            <person name="Lynch M."/>
            <person name="Boore J.L."/>
        </authorList>
    </citation>
    <scope>NUCLEOTIDE SEQUENCE [LARGE SCALE GENOMIC DNA]</scope>
</reference>
<dbReference type="GO" id="GO:0016491">
    <property type="term" value="F:oxidoreductase activity"/>
    <property type="evidence" value="ECO:0007669"/>
    <property type="project" value="UniProtKB-KW"/>
</dbReference>
<dbReference type="GO" id="GO:0005507">
    <property type="term" value="F:copper ion binding"/>
    <property type="evidence" value="ECO:0007669"/>
    <property type="project" value="InterPro"/>
</dbReference>
<dbReference type="PROSITE" id="PS00079">
    <property type="entry name" value="MULTICOPPER_OXIDASE1"/>
    <property type="match status" value="1"/>
</dbReference>
<name>E9HQQ2_DAPPU</name>
<feature type="domain" description="Plastocyanin-like" evidence="4">
    <location>
        <begin position="8"/>
        <end position="121"/>
    </location>
</feature>
<dbReference type="InParanoid" id="E9HQQ2"/>
<dbReference type="PANTHER" id="PTHR11709:SF394">
    <property type="entry name" value="FI03373P-RELATED"/>
    <property type="match status" value="1"/>
</dbReference>
<evidence type="ECO:0000256" key="1">
    <source>
        <dbReference type="ARBA" id="ARBA00022723"/>
    </source>
</evidence>
<dbReference type="InterPro" id="IPR033138">
    <property type="entry name" value="Cu_oxidase_CS"/>
</dbReference>
<dbReference type="InterPro" id="IPR008972">
    <property type="entry name" value="Cupredoxin"/>
</dbReference>
<dbReference type="EMBL" id="GL732723">
    <property type="protein sequence ID" value="EFX65935.1"/>
    <property type="molecule type" value="Genomic_DNA"/>
</dbReference>
<organism evidence="5 6">
    <name type="scientific">Daphnia pulex</name>
    <name type="common">Water flea</name>
    <dbReference type="NCBI Taxonomy" id="6669"/>
    <lineage>
        <taxon>Eukaryota</taxon>
        <taxon>Metazoa</taxon>
        <taxon>Ecdysozoa</taxon>
        <taxon>Arthropoda</taxon>
        <taxon>Crustacea</taxon>
        <taxon>Branchiopoda</taxon>
        <taxon>Diplostraca</taxon>
        <taxon>Cladocera</taxon>
        <taxon>Anomopoda</taxon>
        <taxon>Daphniidae</taxon>
        <taxon>Daphnia</taxon>
    </lineage>
</organism>
<dbReference type="STRING" id="6669.E9HQQ2"/>
<dbReference type="PROSITE" id="PS00080">
    <property type="entry name" value="MULTICOPPER_OXIDASE2"/>
    <property type="match status" value="1"/>
</dbReference>
<keyword evidence="3" id="KW-0186">Copper</keyword>
<dbReference type="PhylomeDB" id="E9HQQ2"/>
<evidence type="ECO:0000313" key="5">
    <source>
        <dbReference type="EMBL" id="EFX65935.1"/>
    </source>
</evidence>
<dbReference type="KEGG" id="dpx:DAPPUDRAFT_65109"/>
<dbReference type="InterPro" id="IPR045087">
    <property type="entry name" value="Cu-oxidase_fam"/>
</dbReference>
<sequence>KECACAYTLQIPLGSLVEVILIDEGMTFDATHPFHLHGYSFRVVAMERIGSNVTVDQIRAMDDNGLIRRNLVDAPIKDTVAIPDGGYTAIRFLATNPGYWLLHCHLEFHAEVGMGAIFEIGEHEDFPPIPDNFPTCGDWFPSEKKTVDVNFTVPKYPIIYDIIPIPAGENELLPLLIAASPLIHPHESREMSHEISVASSFHRYYSLALYTAYCLSIFCFHL</sequence>
<proteinExistence type="predicted"/>
<keyword evidence="2" id="KW-0560">Oxidoreductase</keyword>
<dbReference type="Pfam" id="PF07731">
    <property type="entry name" value="Cu-oxidase_2"/>
    <property type="match status" value="1"/>
</dbReference>
<accession>E9HQQ2</accession>
<dbReference type="InterPro" id="IPR011706">
    <property type="entry name" value="Cu-oxidase_C"/>
</dbReference>
<gene>
    <name evidence="5" type="ORF">DAPPUDRAFT_65109</name>
</gene>
<dbReference type="Proteomes" id="UP000000305">
    <property type="component" value="Unassembled WGS sequence"/>
</dbReference>
<dbReference type="OrthoDB" id="2121828at2759"/>
<evidence type="ECO:0000256" key="3">
    <source>
        <dbReference type="ARBA" id="ARBA00023008"/>
    </source>
</evidence>
<dbReference type="InterPro" id="IPR002355">
    <property type="entry name" value="Cu_oxidase_Cu_BS"/>
</dbReference>
<dbReference type="HOGENOM" id="CLU_1248047_0_0_1"/>
<dbReference type="AlphaFoldDB" id="E9HQQ2"/>
<keyword evidence="1" id="KW-0479">Metal-binding</keyword>
<dbReference type="CDD" id="cd13905">
    <property type="entry name" value="CuRO_3_tcLLC2_insect_like"/>
    <property type="match status" value="1"/>
</dbReference>
<dbReference type="SUPFAM" id="SSF49503">
    <property type="entry name" value="Cupredoxins"/>
    <property type="match status" value="1"/>
</dbReference>
<evidence type="ECO:0000313" key="6">
    <source>
        <dbReference type="Proteomes" id="UP000000305"/>
    </source>
</evidence>